<reference evidence="6 7" key="1">
    <citation type="submission" date="2019-07" db="EMBL/GenBank/DDBJ databases">
        <authorList>
            <person name="Li J."/>
        </authorList>
    </citation>
    <scope>NUCLEOTIDE SEQUENCE [LARGE SCALE GENOMIC DNA]</scope>
    <source>
        <strain evidence="6 7">TKL69</strain>
    </source>
</reference>
<dbReference type="AlphaFoldDB" id="A0A516KGM5"/>
<evidence type="ECO:0000259" key="5">
    <source>
        <dbReference type="Pfam" id="PF00676"/>
    </source>
</evidence>
<keyword evidence="3 4" id="KW-0786">Thiamine pyrophosphate</keyword>
<evidence type="ECO:0000256" key="2">
    <source>
        <dbReference type="ARBA" id="ARBA00023002"/>
    </source>
</evidence>
<dbReference type="EMBL" id="CP041666">
    <property type="protein sequence ID" value="QDP40545.1"/>
    <property type="molecule type" value="Genomic_DNA"/>
</dbReference>
<dbReference type="GO" id="GO:0009083">
    <property type="term" value="P:branched-chain amino acid catabolic process"/>
    <property type="evidence" value="ECO:0007669"/>
    <property type="project" value="TreeGrafter"/>
</dbReference>
<dbReference type="FunFam" id="3.40.50.970:FF:000032">
    <property type="entry name" value="2-oxoisovalerate dehydrogenase subunit alpha"/>
    <property type="match status" value="1"/>
</dbReference>
<keyword evidence="2 4" id="KW-0560">Oxidoreductase</keyword>
<evidence type="ECO:0000256" key="4">
    <source>
        <dbReference type="RuleBase" id="RU365014"/>
    </source>
</evidence>
<evidence type="ECO:0000256" key="3">
    <source>
        <dbReference type="ARBA" id="ARBA00023052"/>
    </source>
</evidence>
<proteinExistence type="inferred from homology"/>
<dbReference type="RefSeq" id="WP_143894220.1">
    <property type="nucleotide sequence ID" value="NZ_CP041666.1"/>
</dbReference>
<comment type="function">
    <text evidence="4">The branched-chain alpha-keto dehydrogenase complex catalyzes the overall conversion of alpha-keto acids to acyl-CoA and CO(2). It contains multiple copies of three enzymatic components: branched-chain alpha-keto acid decarboxylase (E1), lipoamide acyltransferase (E2) and lipoamide dehydrogenase (E3).</text>
</comment>
<comment type="catalytic activity">
    <reaction evidence="4">
        <text>N(6)-[(R)-lipoyl]-L-lysyl-[protein] + 3-methyl-2-oxobutanoate + H(+) = N(6)-[(R)-S(8)-2-methylpropanoyldihydrolipoyl]-L-lysyl-[protein] + CO2</text>
        <dbReference type="Rhea" id="RHEA:13457"/>
        <dbReference type="Rhea" id="RHEA-COMP:10474"/>
        <dbReference type="Rhea" id="RHEA-COMP:10497"/>
        <dbReference type="ChEBI" id="CHEBI:11851"/>
        <dbReference type="ChEBI" id="CHEBI:15378"/>
        <dbReference type="ChEBI" id="CHEBI:16526"/>
        <dbReference type="ChEBI" id="CHEBI:83099"/>
        <dbReference type="ChEBI" id="CHEBI:83142"/>
        <dbReference type="EC" id="1.2.4.4"/>
    </reaction>
</comment>
<sequence>MTDNKHQALGLTDEDVMNMYETMLLARKIDERMWLLNRAGKIPFVISCQGQEATQVGAAYALDRNKDYVLPYYRDMGVVLAFGMTATELMLSGFAKAEDPNSGGRQMPGHFGQKKNRIVTGSSPVTTQVPHAVGVALGGKMEKKDFVSFVTLGEGSSNQGDFHEGANFAGVHKLPVIFLVENNKYAISVPVDRQLACEKVSDRAIGYGMPGYTVDGNDPLEVYRVVKEAADRARNGEGPTLIEAVSYRLTPHSSDDDDRHYRDQEEVEEAKQKDSLRTFATYLREIGLLTDEKQEELEKRIMTQVNEATDYAEQASYPDADTLYDFVYGEQGGER</sequence>
<dbReference type="EC" id="1.2.4.4" evidence="4"/>
<evidence type="ECO:0000313" key="7">
    <source>
        <dbReference type="Proteomes" id="UP000315215"/>
    </source>
</evidence>
<dbReference type="Pfam" id="PF00676">
    <property type="entry name" value="E1_dh"/>
    <property type="match status" value="1"/>
</dbReference>
<dbReference type="GO" id="GO:0003863">
    <property type="term" value="F:branched-chain 2-oxo acid dehydrogenase activity"/>
    <property type="evidence" value="ECO:0007669"/>
    <property type="project" value="UniProtKB-EC"/>
</dbReference>
<evidence type="ECO:0000256" key="1">
    <source>
        <dbReference type="ARBA" id="ARBA00001964"/>
    </source>
</evidence>
<comment type="cofactor">
    <cofactor evidence="1 4">
        <name>thiamine diphosphate</name>
        <dbReference type="ChEBI" id="CHEBI:58937"/>
    </cofactor>
</comment>
<dbReference type="SUPFAM" id="SSF52518">
    <property type="entry name" value="Thiamin diphosphate-binding fold (THDP-binding)"/>
    <property type="match status" value="1"/>
</dbReference>
<dbReference type="CDD" id="cd02000">
    <property type="entry name" value="TPP_E1_PDC_ADC_BCADC"/>
    <property type="match status" value="1"/>
</dbReference>
<dbReference type="InterPro" id="IPR029061">
    <property type="entry name" value="THDP-binding"/>
</dbReference>
<dbReference type="Gene3D" id="3.40.50.970">
    <property type="match status" value="1"/>
</dbReference>
<feature type="domain" description="Dehydrogenase E1 component" evidence="5">
    <location>
        <begin position="20"/>
        <end position="319"/>
    </location>
</feature>
<protein>
    <recommendedName>
        <fullName evidence="4">2-oxoisovalerate dehydrogenase subunit alpha</fullName>
        <ecNumber evidence="4">1.2.4.4</ecNumber>
    </recommendedName>
    <alternativeName>
        <fullName evidence="4">Branched-chain alpha-keto acid dehydrogenase E1 component alpha chain</fullName>
    </alternativeName>
</protein>
<evidence type="ECO:0000313" key="6">
    <source>
        <dbReference type="EMBL" id="QDP40545.1"/>
    </source>
</evidence>
<name>A0A516KGM5_9BACI</name>
<dbReference type="OrthoDB" id="9766715at2"/>
<comment type="similarity">
    <text evidence="4">Belongs to the BCKDHA family.</text>
</comment>
<organism evidence="6 7">
    <name type="scientific">Radiobacillus deserti</name>
    <dbReference type="NCBI Taxonomy" id="2594883"/>
    <lineage>
        <taxon>Bacteria</taxon>
        <taxon>Bacillati</taxon>
        <taxon>Bacillota</taxon>
        <taxon>Bacilli</taxon>
        <taxon>Bacillales</taxon>
        <taxon>Bacillaceae</taxon>
        <taxon>Radiobacillus</taxon>
    </lineage>
</organism>
<dbReference type="PANTHER" id="PTHR43380:SF1">
    <property type="entry name" value="2-OXOISOVALERATE DEHYDROGENASE SUBUNIT ALPHA, MITOCHONDRIAL"/>
    <property type="match status" value="1"/>
</dbReference>
<dbReference type="InterPro" id="IPR001017">
    <property type="entry name" value="DH_E1"/>
</dbReference>
<accession>A0A516KGM5</accession>
<keyword evidence="7" id="KW-1185">Reference proteome</keyword>
<dbReference type="PANTHER" id="PTHR43380">
    <property type="entry name" value="2-OXOISOVALERATE DEHYDROGENASE SUBUNIT ALPHA, MITOCHONDRIAL"/>
    <property type="match status" value="1"/>
</dbReference>
<dbReference type="Proteomes" id="UP000315215">
    <property type="component" value="Chromosome"/>
</dbReference>
<gene>
    <name evidence="6" type="ORF">FN924_10310</name>
</gene>
<dbReference type="InterPro" id="IPR050771">
    <property type="entry name" value="Alpha-ketoacid_DH_E1_comp"/>
</dbReference>
<dbReference type="KEGG" id="aqt:FN924_10310"/>